<dbReference type="Gene3D" id="3.30.710.10">
    <property type="entry name" value="Potassium Channel Kv1.1, Chain A"/>
    <property type="match status" value="1"/>
</dbReference>
<dbReference type="InterPro" id="IPR000210">
    <property type="entry name" value="BTB/POZ_dom"/>
</dbReference>
<reference evidence="3 4" key="1">
    <citation type="submission" date="2019-02" db="EMBL/GenBank/DDBJ databases">
        <title>Genome sequencing of the rare red list fungi Dentipellis fragilis.</title>
        <authorList>
            <person name="Buettner E."/>
            <person name="Kellner H."/>
        </authorList>
    </citation>
    <scope>NUCLEOTIDE SEQUENCE [LARGE SCALE GENOMIC DNA]</scope>
    <source>
        <strain evidence="3 4">DSM 105465</strain>
    </source>
</reference>
<feature type="compositionally biased region" description="Low complexity" evidence="1">
    <location>
        <begin position="383"/>
        <end position="394"/>
    </location>
</feature>
<evidence type="ECO:0000259" key="2">
    <source>
        <dbReference type="PROSITE" id="PS50097"/>
    </source>
</evidence>
<evidence type="ECO:0000313" key="4">
    <source>
        <dbReference type="Proteomes" id="UP000298327"/>
    </source>
</evidence>
<sequence length="434" mass="48088">MSASSLSFTDSEDFDIMSETLNSSPRMPALVANSISSVEKATESPGTAPAPEHKHARFYFEDGNVTFLVQGVTYHVPRCFFCRHSSYFRTLFKNSPESEDPTKPIPLDNVACSEFDVLLSILYPTDFDKCELKTVESWTAVLRLSTEWSFPSIHRLAINRLQPIALAIDQVALGRTYGIEPWMGPGYATLCNREKPLTREEGLRLGFDDTMLIMTVRERMRVCRQDLSKCEVDGMVKAYLESSFDQAVVRLDDEITVGRRAYEEAIKRKQRIEEAAAKKAVEDAIAMKKANEEAAAKKAFKEAAAKKWAEEHSRKMEEVAAAKKRADEEAATRKEAEREAALKKWEDNYNRKEAEKAAAKERADDDAAGKRRAGGPAMMIGISSSQTPSQAQAAMPRPPSIMGNSVAHVSAPGQPALSNPHMVSIGFGCGHGQK</sequence>
<dbReference type="STRING" id="205917.A0A4Y9XNU9"/>
<accession>A0A4Y9XNU9</accession>
<organism evidence="3 4">
    <name type="scientific">Dentipellis fragilis</name>
    <dbReference type="NCBI Taxonomy" id="205917"/>
    <lineage>
        <taxon>Eukaryota</taxon>
        <taxon>Fungi</taxon>
        <taxon>Dikarya</taxon>
        <taxon>Basidiomycota</taxon>
        <taxon>Agaricomycotina</taxon>
        <taxon>Agaricomycetes</taxon>
        <taxon>Russulales</taxon>
        <taxon>Hericiaceae</taxon>
        <taxon>Dentipellis</taxon>
    </lineage>
</organism>
<comment type="caution">
    <text evidence="3">The sequence shown here is derived from an EMBL/GenBank/DDBJ whole genome shotgun (WGS) entry which is preliminary data.</text>
</comment>
<dbReference type="InterPro" id="IPR011333">
    <property type="entry name" value="SKP1/BTB/POZ_sf"/>
</dbReference>
<evidence type="ECO:0000256" key="1">
    <source>
        <dbReference type="SAM" id="MobiDB-lite"/>
    </source>
</evidence>
<dbReference type="PROSITE" id="PS50097">
    <property type="entry name" value="BTB"/>
    <property type="match status" value="1"/>
</dbReference>
<dbReference type="Proteomes" id="UP000298327">
    <property type="component" value="Unassembled WGS sequence"/>
</dbReference>
<gene>
    <name evidence="3" type="ORF">EVG20_g11271</name>
</gene>
<keyword evidence="4" id="KW-1185">Reference proteome</keyword>
<name>A0A4Y9XNU9_9AGAM</name>
<feature type="region of interest" description="Disordered" evidence="1">
    <location>
        <begin position="355"/>
        <end position="398"/>
    </location>
</feature>
<feature type="domain" description="BTB" evidence="2">
    <location>
        <begin position="63"/>
        <end position="131"/>
    </location>
</feature>
<proteinExistence type="predicted"/>
<dbReference type="CDD" id="cd18186">
    <property type="entry name" value="BTB_POZ_ZBTB_KLHL-like"/>
    <property type="match status" value="1"/>
</dbReference>
<dbReference type="Pfam" id="PF00651">
    <property type="entry name" value="BTB"/>
    <property type="match status" value="1"/>
</dbReference>
<feature type="compositionally biased region" description="Basic and acidic residues" evidence="1">
    <location>
        <begin position="355"/>
        <end position="369"/>
    </location>
</feature>
<dbReference type="EMBL" id="SEOQ01001668">
    <property type="protein sequence ID" value="TFY50891.1"/>
    <property type="molecule type" value="Genomic_DNA"/>
</dbReference>
<protein>
    <recommendedName>
        <fullName evidence="2">BTB domain-containing protein</fullName>
    </recommendedName>
</protein>
<dbReference type="SMART" id="SM00225">
    <property type="entry name" value="BTB"/>
    <property type="match status" value="1"/>
</dbReference>
<dbReference type="OrthoDB" id="2367075at2759"/>
<dbReference type="SUPFAM" id="SSF54695">
    <property type="entry name" value="POZ domain"/>
    <property type="match status" value="1"/>
</dbReference>
<dbReference type="AlphaFoldDB" id="A0A4Y9XNU9"/>
<evidence type="ECO:0000313" key="3">
    <source>
        <dbReference type="EMBL" id="TFY50891.1"/>
    </source>
</evidence>